<dbReference type="AlphaFoldDB" id="A0A1L9B3U1"/>
<dbReference type="RefSeq" id="WP_071902034.1">
    <property type="nucleotide sequence ID" value="NZ_MPIN01000009.1"/>
</dbReference>
<reference evidence="4" key="1">
    <citation type="submission" date="2016-11" db="EMBL/GenBank/DDBJ databases">
        <authorList>
            <person name="Shukria A."/>
            <person name="Stevens D.C."/>
        </authorList>
    </citation>
    <scope>NUCLEOTIDE SEQUENCE [LARGE SCALE GENOMIC DNA]</scope>
    <source>
        <strain evidence="4">Cbfe23</strain>
    </source>
</reference>
<comment type="caution">
    <text evidence="3">The sequence shown here is derived from an EMBL/GenBank/DDBJ whole genome shotgun (WGS) entry which is preliminary data.</text>
</comment>
<keyword evidence="2" id="KW-0472">Membrane</keyword>
<feature type="transmembrane region" description="Helical" evidence="2">
    <location>
        <begin position="186"/>
        <end position="204"/>
    </location>
</feature>
<sequence length="372" mass="39762">MQCQECGEIARDTTLRYCENCGAKMPTPPPGARRTAARPALPAERRAAPARAALPGDDTEEQPEDTPVRRVAREPERAEPEELRGPPYDGPIWLAHVPAHSPSVLGVGLLAVALVLSILPFFADVGPLWSLVTLAGGWLVVARELRAVGERHSLVDWIPDSLLHPAVPALYAVVVAVLAIRMLGVGVTPVLWAGGAALIGVDQYRKVYVGEEGWSRFLDPRQLRVGMAPVALAGVALCLLSLFLSWEAKATAATARGPIPSGPSELRVMDQTPASSDVVYNLLDMPHDAGWDQPLSVLVALLLLGVLGLMALRPEVPRPEALRFAPLGVLVVCLAWLIFNGVLSWGPVLFLVGLVATGFVSVYGSFSFSREA</sequence>
<feature type="compositionally biased region" description="Low complexity" evidence="1">
    <location>
        <begin position="32"/>
        <end position="42"/>
    </location>
</feature>
<reference evidence="3 4" key="2">
    <citation type="submission" date="2016-12" db="EMBL/GenBank/DDBJ databases">
        <title>Draft Genome Sequence of Cystobacter ferrugineus Strain Cbfe23.</title>
        <authorList>
            <person name="Akbar S."/>
            <person name="Dowd S.E."/>
            <person name="Stevens D.C."/>
        </authorList>
    </citation>
    <scope>NUCLEOTIDE SEQUENCE [LARGE SCALE GENOMIC DNA]</scope>
    <source>
        <strain evidence="3 4">Cbfe23</strain>
    </source>
</reference>
<evidence type="ECO:0000313" key="4">
    <source>
        <dbReference type="Proteomes" id="UP000182229"/>
    </source>
</evidence>
<feature type="transmembrane region" description="Helical" evidence="2">
    <location>
        <begin position="104"/>
        <end position="122"/>
    </location>
</feature>
<feature type="transmembrane region" description="Helical" evidence="2">
    <location>
        <begin position="324"/>
        <end position="342"/>
    </location>
</feature>
<evidence type="ECO:0008006" key="5">
    <source>
        <dbReference type="Google" id="ProtNLM"/>
    </source>
</evidence>
<name>A0A1L9B3U1_9BACT</name>
<accession>A0A1L9B3U1</accession>
<keyword evidence="2" id="KW-1133">Transmembrane helix</keyword>
<gene>
    <name evidence="3" type="ORF">BON30_30770</name>
</gene>
<feature type="compositionally biased region" description="Basic and acidic residues" evidence="1">
    <location>
        <begin position="66"/>
        <end position="84"/>
    </location>
</feature>
<dbReference type="EMBL" id="MPIN01000009">
    <property type="protein sequence ID" value="OJH36880.1"/>
    <property type="molecule type" value="Genomic_DNA"/>
</dbReference>
<evidence type="ECO:0000256" key="1">
    <source>
        <dbReference type="SAM" id="MobiDB-lite"/>
    </source>
</evidence>
<evidence type="ECO:0000313" key="3">
    <source>
        <dbReference type="EMBL" id="OJH36880.1"/>
    </source>
</evidence>
<organism evidence="3 4">
    <name type="scientific">Cystobacter ferrugineus</name>
    <dbReference type="NCBI Taxonomy" id="83449"/>
    <lineage>
        <taxon>Bacteria</taxon>
        <taxon>Pseudomonadati</taxon>
        <taxon>Myxococcota</taxon>
        <taxon>Myxococcia</taxon>
        <taxon>Myxococcales</taxon>
        <taxon>Cystobacterineae</taxon>
        <taxon>Archangiaceae</taxon>
        <taxon>Cystobacter</taxon>
    </lineage>
</organism>
<feature type="transmembrane region" description="Helical" evidence="2">
    <location>
        <begin position="295"/>
        <end position="312"/>
    </location>
</feature>
<feature type="region of interest" description="Disordered" evidence="1">
    <location>
        <begin position="21"/>
        <end position="85"/>
    </location>
</feature>
<dbReference type="OrthoDB" id="5382783at2"/>
<feature type="transmembrane region" description="Helical" evidence="2">
    <location>
        <begin position="225"/>
        <end position="246"/>
    </location>
</feature>
<feature type="transmembrane region" description="Helical" evidence="2">
    <location>
        <begin position="348"/>
        <end position="366"/>
    </location>
</feature>
<evidence type="ECO:0000256" key="2">
    <source>
        <dbReference type="SAM" id="Phobius"/>
    </source>
</evidence>
<proteinExistence type="predicted"/>
<dbReference type="Proteomes" id="UP000182229">
    <property type="component" value="Unassembled WGS sequence"/>
</dbReference>
<keyword evidence="2" id="KW-0812">Transmembrane</keyword>
<protein>
    <recommendedName>
        <fullName evidence="5">Zinc ribbon domain-containing protein</fullName>
    </recommendedName>
</protein>
<dbReference type="STRING" id="83449.BON30_30770"/>
<keyword evidence="4" id="KW-1185">Reference proteome</keyword>